<dbReference type="PROSITE" id="PS50404">
    <property type="entry name" value="GST_NTER"/>
    <property type="match status" value="1"/>
</dbReference>
<feature type="domain" description="GST C-terminal" evidence="3">
    <location>
        <begin position="105"/>
        <end position="228"/>
    </location>
</feature>
<dbReference type="InterPro" id="IPR036249">
    <property type="entry name" value="Thioredoxin-like_sf"/>
</dbReference>
<comment type="caution">
    <text evidence="4">The sequence shown here is derived from an EMBL/GenBank/DDBJ whole genome shotgun (WGS) entry which is preliminary data.</text>
</comment>
<gene>
    <name evidence="4" type="ORF">AZI85_14485</name>
</gene>
<dbReference type="InterPro" id="IPR036282">
    <property type="entry name" value="Glutathione-S-Trfase_C_sf"/>
</dbReference>
<dbReference type="InterPro" id="IPR040079">
    <property type="entry name" value="Glutathione_S-Trfase"/>
</dbReference>
<accession>A0A150WUZ4</accession>
<dbReference type="PROSITE" id="PS50405">
    <property type="entry name" value="GST_CTER"/>
    <property type="match status" value="1"/>
</dbReference>
<proteinExistence type="inferred from homology"/>
<evidence type="ECO:0000313" key="5">
    <source>
        <dbReference type="Proteomes" id="UP000075391"/>
    </source>
</evidence>
<dbReference type="InterPro" id="IPR004046">
    <property type="entry name" value="GST_C"/>
</dbReference>
<dbReference type="AlphaFoldDB" id="A0A150WUZ4"/>
<dbReference type="SUPFAM" id="SSF52833">
    <property type="entry name" value="Thioredoxin-like"/>
    <property type="match status" value="1"/>
</dbReference>
<dbReference type="PANTHER" id="PTHR44051:SF9">
    <property type="entry name" value="GLUTATHIONE S-TRANSFERASE 1"/>
    <property type="match status" value="1"/>
</dbReference>
<feature type="domain" description="GST N-terminal" evidence="2">
    <location>
        <begin position="20"/>
        <end position="102"/>
    </location>
</feature>
<evidence type="ECO:0000313" key="4">
    <source>
        <dbReference type="EMBL" id="KYG70338.1"/>
    </source>
</evidence>
<dbReference type="InterPro" id="IPR010987">
    <property type="entry name" value="Glutathione-S-Trfase_C-like"/>
</dbReference>
<dbReference type="SFLD" id="SFLDG00358">
    <property type="entry name" value="Main_(cytGST)"/>
    <property type="match status" value="1"/>
</dbReference>
<dbReference type="EMBL" id="LUKF01000002">
    <property type="protein sequence ID" value="KYG70338.1"/>
    <property type="molecule type" value="Genomic_DNA"/>
</dbReference>
<reference evidence="4 5" key="1">
    <citation type="submission" date="2016-03" db="EMBL/GenBank/DDBJ databases">
        <authorList>
            <person name="Ploux O."/>
        </authorList>
    </citation>
    <scope>NUCLEOTIDE SEQUENCE [LARGE SCALE GENOMIC DNA]</scope>
    <source>
        <strain evidence="4 5">BER2</strain>
    </source>
</reference>
<protein>
    <recommendedName>
        <fullName evidence="6">Glutathione S-transferase</fullName>
    </recommendedName>
</protein>
<organism evidence="4 5">
    <name type="scientific">Bdellovibrio bacteriovorus</name>
    <dbReference type="NCBI Taxonomy" id="959"/>
    <lineage>
        <taxon>Bacteria</taxon>
        <taxon>Pseudomonadati</taxon>
        <taxon>Bdellovibrionota</taxon>
        <taxon>Bdellovibrionia</taxon>
        <taxon>Bdellovibrionales</taxon>
        <taxon>Pseudobdellovibrionaceae</taxon>
        <taxon>Bdellovibrio</taxon>
    </lineage>
</organism>
<name>A0A150WUZ4_BDEBC</name>
<dbReference type="Pfam" id="PF02798">
    <property type="entry name" value="GST_N"/>
    <property type="match status" value="1"/>
</dbReference>
<dbReference type="InterPro" id="IPR004045">
    <property type="entry name" value="Glutathione_S-Trfase_N"/>
</dbReference>
<dbReference type="Pfam" id="PF00043">
    <property type="entry name" value="GST_C"/>
    <property type="match status" value="1"/>
</dbReference>
<comment type="similarity">
    <text evidence="1">Belongs to the GST superfamily.</text>
</comment>
<evidence type="ECO:0000259" key="3">
    <source>
        <dbReference type="PROSITE" id="PS50405"/>
    </source>
</evidence>
<sequence length="234" mass="26979">MNKKNEELNRKEPEMKVYVFKSLPPFLWGYTRDIRAMWALEECGINYETVGLDCGPNGLQDETWFEEVSPFKQVPAIDDNGYLLTESGAILLYIAEKSGKLVPSDLQGRAQVYRWLITSLNNIEPFALPIFFADLQGDSNPSLKALRPWYVEILERFFPTIDAMLKNQSYITGSDFTVADIAFACVLRELRKNEVLKKYPHIEKYRQTCESRPAFTKVLNNYEDRLAITRGSAR</sequence>
<dbReference type="SUPFAM" id="SSF47616">
    <property type="entry name" value="GST C-terminal domain-like"/>
    <property type="match status" value="1"/>
</dbReference>
<evidence type="ECO:0000259" key="2">
    <source>
        <dbReference type="PROSITE" id="PS50404"/>
    </source>
</evidence>
<dbReference type="PANTHER" id="PTHR44051">
    <property type="entry name" value="GLUTATHIONE S-TRANSFERASE-RELATED"/>
    <property type="match status" value="1"/>
</dbReference>
<dbReference type="Proteomes" id="UP000075391">
    <property type="component" value="Unassembled WGS sequence"/>
</dbReference>
<evidence type="ECO:0000256" key="1">
    <source>
        <dbReference type="RuleBase" id="RU003494"/>
    </source>
</evidence>
<dbReference type="CDD" id="cd03046">
    <property type="entry name" value="GST_N_GTT1_like"/>
    <property type="match status" value="1"/>
</dbReference>
<dbReference type="SFLD" id="SFLDS00019">
    <property type="entry name" value="Glutathione_Transferase_(cytos"/>
    <property type="match status" value="1"/>
</dbReference>
<dbReference type="Gene3D" id="1.20.1050.10">
    <property type="match status" value="1"/>
</dbReference>
<evidence type="ECO:0008006" key="6">
    <source>
        <dbReference type="Google" id="ProtNLM"/>
    </source>
</evidence>
<dbReference type="Gene3D" id="3.40.30.10">
    <property type="entry name" value="Glutaredoxin"/>
    <property type="match status" value="1"/>
</dbReference>